<protein>
    <recommendedName>
        <fullName evidence="7 8">Ribonuclease P protein component</fullName>
        <shortName evidence="7">RNase P protein</shortName>
        <shortName evidence="7">RNaseP protein</shortName>
        <ecNumber evidence="7 8">3.1.26.5</ecNumber>
    </recommendedName>
    <alternativeName>
        <fullName evidence="7">Protein C5</fullName>
    </alternativeName>
</protein>
<accession>A0A388TB35</accession>
<dbReference type="InterPro" id="IPR020539">
    <property type="entry name" value="RNase_P_CS"/>
</dbReference>
<keyword evidence="6 7" id="KW-0694">RNA-binding</keyword>
<evidence type="ECO:0000256" key="2">
    <source>
        <dbReference type="ARBA" id="ARBA00022694"/>
    </source>
</evidence>
<dbReference type="EMBL" id="BGZN01000010">
    <property type="protein sequence ID" value="GBR73388.1"/>
    <property type="molecule type" value="Genomic_DNA"/>
</dbReference>
<dbReference type="PROSITE" id="PS00648">
    <property type="entry name" value="RIBONUCLEASE_P"/>
    <property type="match status" value="1"/>
</dbReference>
<keyword evidence="5 7" id="KW-0378">Hydrolase</keyword>
<evidence type="ECO:0000256" key="6">
    <source>
        <dbReference type="ARBA" id="ARBA00022884"/>
    </source>
</evidence>
<dbReference type="Pfam" id="PF00825">
    <property type="entry name" value="Ribonuclease_P"/>
    <property type="match status" value="1"/>
</dbReference>
<dbReference type="AlphaFoldDB" id="A0A388TB35"/>
<keyword evidence="4 7" id="KW-0255">Endonuclease</keyword>
<comment type="caution">
    <text evidence="9">The sequence shown here is derived from an EMBL/GenBank/DDBJ whole genome shotgun (WGS) entry which is preliminary data.</text>
</comment>
<dbReference type="InterPro" id="IPR020568">
    <property type="entry name" value="Ribosomal_Su5_D2-typ_SF"/>
</dbReference>
<dbReference type="Gene3D" id="3.30.230.10">
    <property type="match status" value="1"/>
</dbReference>
<evidence type="ECO:0000256" key="7">
    <source>
        <dbReference type="HAMAP-Rule" id="MF_00227"/>
    </source>
</evidence>
<evidence type="ECO:0000256" key="4">
    <source>
        <dbReference type="ARBA" id="ARBA00022759"/>
    </source>
</evidence>
<dbReference type="InterPro" id="IPR000100">
    <property type="entry name" value="RNase_P"/>
</dbReference>
<dbReference type="EC" id="3.1.26.5" evidence="7 8"/>
<dbReference type="Proteomes" id="UP000269352">
    <property type="component" value="Unassembled WGS sequence"/>
</dbReference>
<evidence type="ECO:0000256" key="1">
    <source>
        <dbReference type="ARBA" id="ARBA00002663"/>
    </source>
</evidence>
<reference evidence="9 10" key="1">
    <citation type="journal article" date="2019" name="ISME J.">
        <title>Genome analyses of uncultured TG2/ZB3 bacteria in 'Margulisbacteria' specifically attached to ectosymbiotic spirochetes of protists in the termite gut.</title>
        <authorList>
            <person name="Utami Y.D."/>
            <person name="Kuwahara H."/>
            <person name="Igai K."/>
            <person name="Murakami T."/>
            <person name="Sugaya K."/>
            <person name="Morikawa T."/>
            <person name="Nagura Y."/>
            <person name="Yuki M."/>
            <person name="Deevong P."/>
            <person name="Inoue T."/>
            <person name="Kihara K."/>
            <person name="Lo N."/>
            <person name="Yamada A."/>
            <person name="Ohkuma M."/>
            <person name="Hongoh Y."/>
        </authorList>
    </citation>
    <scope>NUCLEOTIDE SEQUENCE [LARGE SCALE GENOMIC DNA]</scope>
    <source>
        <strain evidence="9">NkOx7-01</strain>
    </source>
</reference>
<dbReference type="GO" id="GO:0001682">
    <property type="term" value="P:tRNA 5'-leader removal"/>
    <property type="evidence" value="ECO:0007669"/>
    <property type="project" value="UniProtKB-UniRule"/>
</dbReference>
<gene>
    <name evidence="7 9" type="primary">rnpA</name>
    <name evidence="9" type="ORF">NO1_0780</name>
</gene>
<proteinExistence type="inferred from homology"/>
<dbReference type="GO" id="GO:0004526">
    <property type="term" value="F:ribonuclease P activity"/>
    <property type="evidence" value="ECO:0007669"/>
    <property type="project" value="UniProtKB-UniRule"/>
</dbReference>
<evidence type="ECO:0000256" key="5">
    <source>
        <dbReference type="ARBA" id="ARBA00022801"/>
    </source>
</evidence>
<keyword evidence="10" id="KW-1185">Reference proteome</keyword>
<keyword evidence="3 7" id="KW-0540">Nuclease</keyword>
<dbReference type="NCBIfam" id="TIGR00188">
    <property type="entry name" value="rnpA"/>
    <property type="match status" value="1"/>
</dbReference>
<comment type="similarity">
    <text evidence="7">Belongs to the RnpA family.</text>
</comment>
<evidence type="ECO:0000256" key="8">
    <source>
        <dbReference type="NCBIfam" id="TIGR00188"/>
    </source>
</evidence>
<comment type="function">
    <text evidence="1 7">RNaseP catalyzes the removal of the 5'-leader sequence from pre-tRNA to produce the mature 5'-terminus. It can also cleave other RNA substrates such as 4.5S RNA. The protein component plays an auxiliary but essential role in vivo by binding to the 5'-leader sequence and broadening the substrate specificity of the ribozyme.</text>
</comment>
<dbReference type="GO" id="GO:0042781">
    <property type="term" value="F:3'-tRNA processing endoribonuclease activity"/>
    <property type="evidence" value="ECO:0007669"/>
    <property type="project" value="TreeGrafter"/>
</dbReference>
<comment type="subunit">
    <text evidence="7">Consists of a catalytic RNA component (M1 or rnpB) and a protein subunit.</text>
</comment>
<evidence type="ECO:0000313" key="9">
    <source>
        <dbReference type="EMBL" id="GBR73388.1"/>
    </source>
</evidence>
<organism evidence="9 10">
    <name type="scientific">Termititenax aidoneus</name>
    <dbReference type="NCBI Taxonomy" id="2218524"/>
    <lineage>
        <taxon>Bacteria</taxon>
        <taxon>Bacillati</taxon>
        <taxon>Candidatus Margulisiibacteriota</taxon>
        <taxon>Candidatus Termititenacia</taxon>
        <taxon>Candidatus Termititenacales</taxon>
        <taxon>Candidatus Termititenacaceae</taxon>
        <taxon>Candidatus Termititenax</taxon>
    </lineage>
</organism>
<dbReference type="InterPro" id="IPR014721">
    <property type="entry name" value="Ribsml_uS5_D2-typ_fold_subgr"/>
</dbReference>
<dbReference type="HAMAP" id="MF_00227">
    <property type="entry name" value="RNase_P"/>
    <property type="match status" value="1"/>
</dbReference>
<comment type="catalytic activity">
    <reaction evidence="7">
        <text>Endonucleolytic cleavage of RNA, removing 5'-extranucleotides from tRNA precursor.</text>
        <dbReference type="EC" id="3.1.26.5"/>
    </reaction>
</comment>
<dbReference type="PANTHER" id="PTHR33992:SF1">
    <property type="entry name" value="RIBONUCLEASE P PROTEIN COMPONENT"/>
    <property type="match status" value="1"/>
</dbReference>
<dbReference type="GO" id="GO:0000049">
    <property type="term" value="F:tRNA binding"/>
    <property type="evidence" value="ECO:0007669"/>
    <property type="project" value="UniProtKB-UniRule"/>
</dbReference>
<name>A0A388TB35_TERA1</name>
<sequence>MFPTLTRQADFAAVYAGQKQVSKNFVLFYLPHAEFRYAVVASKKTIGNAVQRNRAKRLLRELLRAVAARKKPMGDLILVARAGILKNKFAAMQAELEQCLKNWLSV</sequence>
<evidence type="ECO:0000313" key="10">
    <source>
        <dbReference type="Proteomes" id="UP000269352"/>
    </source>
</evidence>
<evidence type="ECO:0000256" key="3">
    <source>
        <dbReference type="ARBA" id="ARBA00022722"/>
    </source>
</evidence>
<keyword evidence="2 7" id="KW-0819">tRNA processing</keyword>
<dbReference type="PANTHER" id="PTHR33992">
    <property type="entry name" value="RIBONUCLEASE P PROTEIN COMPONENT"/>
    <property type="match status" value="1"/>
</dbReference>
<dbReference type="GO" id="GO:0030677">
    <property type="term" value="C:ribonuclease P complex"/>
    <property type="evidence" value="ECO:0007669"/>
    <property type="project" value="TreeGrafter"/>
</dbReference>
<dbReference type="SUPFAM" id="SSF54211">
    <property type="entry name" value="Ribosomal protein S5 domain 2-like"/>
    <property type="match status" value="1"/>
</dbReference>